<proteinExistence type="predicted"/>
<dbReference type="Gene3D" id="1.20.1290.10">
    <property type="entry name" value="AhpD-like"/>
    <property type="match status" value="1"/>
</dbReference>
<protein>
    <recommendedName>
        <fullName evidence="3">Carboxymuconolactone decarboxylase family protein</fullName>
    </recommendedName>
</protein>
<accession>A0A6I0F6Q3</accession>
<sequence>MAKRFGVSEESIKDLLEGLKNPQSFTEKELVALEFAEVMSKNHKMPNQLWKRLKDFFEEGEIIEITCVVGIFNYFNRFNNILDVDVTK</sequence>
<dbReference type="PANTHER" id="PTHR34846">
    <property type="entry name" value="4-CARBOXYMUCONOLACTONE DECARBOXYLASE FAMILY PROTEIN (AFU_ORTHOLOGUE AFUA_6G11590)"/>
    <property type="match status" value="1"/>
</dbReference>
<dbReference type="EMBL" id="WBZC01000056">
    <property type="protein sequence ID" value="KAB3531634.1"/>
    <property type="molecule type" value="Genomic_DNA"/>
</dbReference>
<evidence type="ECO:0008006" key="3">
    <source>
        <dbReference type="Google" id="ProtNLM"/>
    </source>
</evidence>
<keyword evidence="2" id="KW-1185">Reference proteome</keyword>
<dbReference type="SUPFAM" id="SSF69118">
    <property type="entry name" value="AhpD-like"/>
    <property type="match status" value="1"/>
</dbReference>
<dbReference type="AlphaFoldDB" id="A0A6I0F6Q3"/>
<evidence type="ECO:0000313" key="1">
    <source>
        <dbReference type="EMBL" id="KAB3531634.1"/>
    </source>
</evidence>
<comment type="caution">
    <text evidence="1">The sequence shown here is derived from an EMBL/GenBank/DDBJ whole genome shotgun (WGS) entry which is preliminary data.</text>
</comment>
<evidence type="ECO:0000313" key="2">
    <source>
        <dbReference type="Proteomes" id="UP000432715"/>
    </source>
</evidence>
<dbReference type="InterPro" id="IPR029032">
    <property type="entry name" value="AhpD-like"/>
</dbReference>
<reference evidence="1 2" key="1">
    <citation type="submission" date="2019-10" db="EMBL/GenBank/DDBJ databases">
        <title>Alkaliphilus serpentinus sp. nov. and Alkaliphilus pronyensis sp. nov., two novel anaerobic alkaliphilic species isolated from the serpentinized-hosted hydrothermal field of the Prony Bay (New Caledonia).</title>
        <authorList>
            <person name="Postec A."/>
        </authorList>
    </citation>
    <scope>NUCLEOTIDE SEQUENCE [LARGE SCALE GENOMIC DNA]</scope>
    <source>
        <strain evidence="1 2">LacV</strain>
    </source>
</reference>
<organism evidence="1 2">
    <name type="scientific">Alkaliphilus pronyensis</name>
    <dbReference type="NCBI Taxonomy" id="1482732"/>
    <lineage>
        <taxon>Bacteria</taxon>
        <taxon>Bacillati</taxon>
        <taxon>Bacillota</taxon>
        <taxon>Clostridia</taxon>
        <taxon>Peptostreptococcales</taxon>
        <taxon>Natronincolaceae</taxon>
        <taxon>Alkaliphilus</taxon>
    </lineage>
</organism>
<dbReference type="Proteomes" id="UP000432715">
    <property type="component" value="Unassembled WGS sequence"/>
</dbReference>
<name>A0A6I0F6Q3_9FIRM</name>
<dbReference type="RefSeq" id="WP_151861981.1">
    <property type="nucleotide sequence ID" value="NZ_WBZC01000056.1"/>
</dbReference>
<dbReference type="OrthoDB" id="1955123at2"/>
<gene>
    <name evidence="1" type="ORF">F8154_12635</name>
</gene>
<dbReference type="PANTHER" id="PTHR34846:SF5">
    <property type="entry name" value="CARBOXYMUCONOLACTONE DECARBOXYLASE-LIKE DOMAIN-CONTAINING PROTEIN"/>
    <property type="match status" value="1"/>
</dbReference>